<dbReference type="Proteomes" id="UP000193866">
    <property type="component" value="Unassembled WGS sequence"/>
</dbReference>
<accession>A0A1X1YAR7</accession>
<dbReference type="OrthoDB" id="9814706at2"/>
<gene>
    <name evidence="1" type="ORF">AWC16_20555</name>
</gene>
<protein>
    <submittedName>
        <fullName evidence="1">Uncharacterized protein</fullName>
    </submittedName>
</protein>
<dbReference type="EMBL" id="LQPG01000039">
    <property type="protein sequence ID" value="ORW08121.1"/>
    <property type="molecule type" value="Genomic_DNA"/>
</dbReference>
<keyword evidence="2" id="KW-1185">Reference proteome</keyword>
<organism evidence="1 2">
    <name type="scientific">Mycolicibacter longobardus</name>
    <dbReference type="NCBI Taxonomy" id="1108812"/>
    <lineage>
        <taxon>Bacteria</taxon>
        <taxon>Bacillati</taxon>
        <taxon>Actinomycetota</taxon>
        <taxon>Actinomycetes</taxon>
        <taxon>Mycobacteriales</taxon>
        <taxon>Mycobacteriaceae</taxon>
        <taxon>Mycolicibacter</taxon>
    </lineage>
</organism>
<reference evidence="1 2" key="1">
    <citation type="submission" date="2016-01" db="EMBL/GenBank/DDBJ databases">
        <title>The new phylogeny of the genus Mycobacterium.</title>
        <authorList>
            <person name="Tarcisio F."/>
            <person name="Conor M."/>
            <person name="Antonella G."/>
            <person name="Elisabetta G."/>
            <person name="Giulia F.S."/>
            <person name="Sara T."/>
            <person name="Anna F."/>
            <person name="Clotilde B."/>
            <person name="Roberto B."/>
            <person name="Veronica D.S."/>
            <person name="Fabio R."/>
            <person name="Monica P."/>
            <person name="Olivier J."/>
            <person name="Enrico T."/>
            <person name="Nicola S."/>
        </authorList>
    </citation>
    <scope>NUCLEOTIDE SEQUENCE [LARGE SCALE GENOMIC DNA]</scope>
    <source>
        <strain evidence="1 2">DSM 45394</strain>
    </source>
</reference>
<sequence length="146" mass="16690">MSVARTTWKRLAMVLAARLHDRTCTDHVELRDDCPYCRDTAALQVYQAKASGQDSCSWQEVVATLARRMQYFEECSAHGPKDADPENCPFCHVDEATWRRYVDFCGRRGVKPLRRDADALADGAISVSIYDLQPERFRITNAVEHH</sequence>
<dbReference type="AlphaFoldDB" id="A0A1X1YAR7"/>
<name>A0A1X1YAR7_9MYCO</name>
<proteinExistence type="predicted"/>
<comment type="caution">
    <text evidence="1">The sequence shown here is derived from an EMBL/GenBank/DDBJ whole genome shotgun (WGS) entry which is preliminary data.</text>
</comment>
<evidence type="ECO:0000313" key="1">
    <source>
        <dbReference type="EMBL" id="ORW08121.1"/>
    </source>
</evidence>
<dbReference type="RefSeq" id="WP_085266400.1">
    <property type="nucleotide sequence ID" value="NZ_LQPG01000039.1"/>
</dbReference>
<evidence type="ECO:0000313" key="2">
    <source>
        <dbReference type="Proteomes" id="UP000193866"/>
    </source>
</evidence>